<feature type="region of interest" description="Disordered" evidence="1">
    <location>
        <begin position="87"/>
        <end position="106"/>
    </location>
</feature>
<comment type="caution">
    <text evidence="2">The sequence shown here is derived from an EMBL/GenBank/DDBJ whole genome shotgun (WGS) entry which is preliminary data.</text>
</comment>
<evidence type="ECO:0000313" key="2">
    <source>
        <dbReference type="EMBL" id="KAL1621678.1"/>
    </source>
</evidence>
<feature type="region of interest" description="Disordered" evidence="1">
    <location>
        <begin position="471"/>
        <end position="505"/>
    </location>
</feature>
<evidence type="ECO:0000256" key="1">
    <source>
        <dbReference type="SAM" id="MobiDB-lite"/>
    </source>
</evidence>
<feature type="region of interest" description="Disordered" evidence="1">
    <location>
        <begin position="111"/>
        <end position="138"/>
    </location>
</feature>
<feature type="compositionally biased region" description="Low complexity" evidence="1">
    <location>
        <begin position="338"/>
        <end position="355"/>
    </location>
</feature>
<dbReference type="Proteomes" id="UP001521116">
    <property type="component" value="Unassembled WGS sequence"/>
</dbReference>
<reference evidence="2 3" key="1">
    <citation type="submission" date="2024-02" db="EMBL/GenBank/DDBJ databases">
        <title>De novo assembly and annotation of 12 fungi associated with fruit tree decline syndrome in Ontario, Canada.</title>
        <authorList>
            <person name="Sulman M."/>
            <person name="Ellouze W."/>
            <person name="Ilyukhin E."/>
        </authorList>
    </citation>
    <scope>NUCLEOTIDE SEQUENCE [LARGE SCALE GENOMIC DNA]</scope>
    <source>
        <strain evidence="2 3">M1-105</strain>
    </source>
</reference>
<keyword evidence="3" id="KW-1185">Reference proteome</keyword>
<protein>
    <submittedName>
        <fullName evidence="2">Uncharacterized protein</fullName>
    </submittedName>
</protein>
<feature type="region of interest" description="Disordered" evidence="1">
    <location>
        <begin position="388"/>
        <end position="412"/>
    </location>
</feature>
<accession>A0ABR3SIB0</accession>
<feature type="compositionally biased region" description="Pro residues" evidence="1">
    <location>
        <begin position="157"/>
        <end position="169"/>
    </location>
</feature>
<gene>
    <name evidence="2" type="ORF">SLS56_009076</name>
</gene>
<proteinExistence type="predicted"/>
<sequence length="585" mass="64155">MTSAVEAKSLSALTILASNPPRYPRNPTHERHEPLVLYIERVPGSKGESCHVFLTPMKPREKVVTAEDVQSSLYYLHFDSPGDEDLKAHALVNGPPPNPDAVDSTPIIRKPVRRPLPSVPPDQPALSPSNSIKRKPISPIPALSVRIDTEELHNVPPSAPSQPAMPPGPMAHRRGRSTELPGTQQENLRPTMENRRWSAQPPARGPSPLRQKAELPFWMQDQPKRRKSPAREPESPYPTKGGFDDRAESGLFSPGAAESDQGMSLTLIRRDPASGAQWNVGKVKDPPGFEIYSDNFGRPIQERVRKPAAPLYIDINNPGYSKFLFNPDVSSPRHSEESMSSFRSGQGGSRSSFQSPTGPMQVDSTFRRRMWYEGSRFTPDYFGHKKTLSNESNLGVPGSNLAGDRSSVDDFDSQRRISMGPQEKKSGYRGYVFESPWNGRCEFVTGGAGDSLKTPEAVTISELRFNLPAMRGQSSNADERAPKRSSFLHRSPMRRHSPSVSSSGASAQDILGGVASLDLSLGLEYAGGGFGGKQAKLGKLIIRDEGLKMMDLVVAANMSLWCRAYEKVEAAGRSRNDPRNGTDGP</sequence>
<organism evidence="2 3">
    <name type="scientific">Neofusicoccum ribis</name>
    <dbReference type="NCBI Taxonomy" id="45134"/>
    <lineage>
        <taxon>Eukaryota</taxon>
        <taxon>Fungi</taxon>
        <taxon>Dikarya</taxon>
        <taxon>Ascomycota</taxon>
        <taxon>Pezizomycotina</taxon>
        <taxon>Dothideomycetes</taxon>
        <taxon>Dothideomycetes incertae sedis</taxon>
        <taxon>Botryosphaeriales</taxon>
        <taxon>Botryosphaeriaceae</taxon>
        <taxon>Neofusicoccum</taxon>
    </lineage>
</organism>
<dbReference type="EMBL" id="JAJVDC020000147">
    <property type="protein sequence ID" value="KAL1621678.1"/>
    <property type="molecule type" value="Genomic_DNA"/>
</dbReference>
<feature type="region of interest" description="Disordered" evidence="1">
    <location>
        <begin position="326"/>
        <end position="365"/>
    </location>
</feature>
<evidence type="ECO:0000313" key="3">
    <source>
        <dbReference type="Proteomes" id="UP001521116"/>
    </source>
</evidence>
<feature type="region of interest" description="Disordered" evidence="1">
    <location>
        <begin position="153"/>
        <end position="262"/>
    </location>
</feature>
<name>A0ABR3SIB0_9PEZI</name>